<evidence type="ECO:0000313" key="2">
    <source>
        <dbReference type="EMBL" id="KAL0176585.1"/>
    </source>
</evidence>
<dbReference type="AlphaFoldDB" id="A0ABD0PS10"/>
<organism evidence="2 3">
    <name type="scientific">Cirrhinus mrigala</name>
    <name type="common">Mrigala</name>
    <dbReference type="NCBI Taxonomy" id="683832"/>
    <lineage>
        <taxon>Eukaryota</taxon>
        <taxon>Metazoa</taxon>
        <taxon>Chordata</taxon>
        <taxon>Craniata</taxon>
        <taxon>Vertebrata</taxon>
        <taxon>Euteleostomi</taxon>
        <taxon>Actinopterygii</taxon>
        <taxon>Neopterygii</taxon>
        <taxon>Teleostei</taxon>
        <taxon>Ostariophysi</taxon>
        <taxon>Cypriniformes</taxon>
        <taxon>Cyprinidae</taxon>
        <taxon>Labeoninae</taxon>
        <taxon>Labeonini</taxon>
        <taxon>Cirrhinus</taxon>
    </lineage>
</organism>
<evidence type="ECO:0000256" key="1">
    <source>
        <dbReference type="SAM" id="MobiDB-lite"/>
    </source>
</evidence>
<feature type="non-terminal residue" evidence="2">
    <location>
        <position position="1"/>
    </location>
</feature>
<comment type="caution">
    <text evidence="2">The sequence shown here is derived from an EMBL/GenBank/DDBJ whole genome shotgun (WGS) entry which is preliminary data.</text>
</comment>
<sequence length="123" mass="13640">IGSPLRTTKETAHAIGRSMAAMVAAERHLWLTLSDMKEKDRVFLLDTPLAPSGLYQEACKQAAAFQWFLPCHVQALEAGGTSSSYRAAQKQSVTSRAPPPWDQDQWRSKPDLRVVLQAKKSSM</sequence>
<protein>
    <submittedName>
        <fullName evidence="2">Uncharacterized protein</fullName>
    </submittedName>
</protein>
<reference evidence="2 3" key="1">
    <citation type="submission" date="2024-05" db="EMBL/GenBank/DDBJ databases">
        <title>Genome sequencing and assembly of Indian major carp, Cirrhinus mrigala (Hamilton, 1822).</title>
        <authorList>
            <person name="Mohindra V."/>
            <person name="Chowdhury L.M."/>
            <person name="Lal K."/>
            <person name="Jena J.K."/>
        </authorList>
    </citation>
    <scope>NUCLEOTIDE SEQUENCE [LARGE SCALE GENOMIC DNA]</scope>
    <source>
        <strain evidence="2">CM1030</strain>
        <tissue evidence="2">Blood</tissue>
    </source>
</reference>
<name>A0ABD0PS10_CIRMR</name>
<dbReference type="Proteomes" id="UP001529510">
    <property type="component" value="Unassembled WGS sequence"/>
</dbReference>
<accession>A0ABD0PS10</accession>
<evidence type="ECO:0000313" key="3">
    <source>
        <dbReference type="Proteomes" id="UP001529510"/>
    </source>
</evidence>
<proteinExistence type="predicted"/>
<feature type="compositionally biased region" description="Polar residues" evidence="1">
    <location>
        <begin position="84"/>
        <end position="95"/>
    </location>
</feature>
<dbReference type="EMBL" id="JAMKFB020000014">
    <property type="protein sequence ID" value="KAL0176585.1"/>
    <property type="molecule type" value="Genomic_DNA"/>
</dbReference>
<keyword evidence="3" id="KW-1185">Reference proteome</keyword>
<feature type="non-terminal residue" evidence="2">
    <location>
        <position position="123"/>
    </location>
</feature>
<gene>
    <name evidence="2" type="ORF">M9458_028915</name>
</gene>
<feature type="region of interest" description="Disordered" evidence="1">
    <location>
        <begin position="84"/>
        <end position="108"/>
    </location>
</feature>